<evidence type="ECO:0000256" key="1">
    <source>
        <dbReference type="SAM" id="SignalP"/>
    </source>
</evidence>
<proteinExistence type="predicted"/>
<evidence type="ECO:0000313" key="2">
    <source>
        <dbReference type="Proteomes" id="UP000694843"/>
    </source>
</evidence>
<keyword evidence="2" id="KW-1185">Reference proteome</keyword>
<dbReference type="RefSeq" id="XP_018009793.1">
    <property type="nucleotide sequence ID" value="XM_018154304.2"/>
</dbReference>
<reference evidence="3" key="1">
    <citation type="submission" date="2025-08" db="UniProtKB">
        <authorList>
            <consortium name="RefSeq"/>
        </authorList>
    </citation>
    <scope>IDENTIFICATION</scope>
    <source>
        <tissue evidence="3">Whole organism</tissue>
    </source>
</reference>
<gene>
    <name evidence="3" type="primary">LOC108667297</name>
</gene>
<dbReference type="InterPro" id="IPR016187">
    <property type="entry name" value="CTDL_fold"/>
</dbReference>
<dbReference type="AlphaFoldDB" id="A0A8B7N980"/>
<feature type="chain" id="PRO_5034673533" evidence="1">
    <location>
        <begin position="26"/>
        <end position="329"/>
    </location>
</feature>
<dbReference type="SUPFAM" id="SSF56436">
    <property type="entry name" value="C-type lectin-like"/>
    <property type="match status" value="1"/>
</dbReference>
<sequence>MEAPRAAAVFLAIAVLTSAVQDARAGSYSQKFVVDGGVKSSLFHECITLANTVEGEIFSIPFNRGVEYQRFAPKKLLAVDWMRLNGASDILACADAAYAKSALMFKFDGACYASGKTAYDVNNDEQDSGDAPAEVVYVRTPLVGGLLYNNTFVPDGQPITADGCLLSNSSGIVMNDNFKTPYNASLMPAKLTCCKGKIAGHCVDFYERSYKFAYCEAVLGCQALGLELASYELYNYTEIQQFIKTLLAPPASLWSWINVKRGDDGVFRFVPGGQENKFPFKPYTTMAYNCTEYQSNYAYLFTSDCGAKYESRAICIGPNSALPKCLILE</sequence>
<accession>A0A8B7N980</accession>
<name>A0A8B7N980_HYAAZ</name>
<dbReference type="KEGG" id="hazt:108667297"/>
<dbReference type="Proteomes" id="UP000694843">
    <property type="component" value="Unplaced"/>
</dbReference>
<keyword evidence="1" id="KW-0732">Signal</keyword>
<protein>
    <submittedName>
        <fullName evidence="3">Uncharacterized protein LOC108667297</fullName>
    </submittedName>
</protein>
<feature type="signal peptide" evidence="1">
    <location>
        <begin position="1"/>
        <end position="25"/>
    </location>
</feature>
<organism evidence="2 3">
    <name type="scientific">Hyalella azteca</name>
    <name type="common">Amphipod</name>
    <dbReference type="NCBI Taxonomy" id="294128"/>
    <lineage>
        <taxon>Eukaryota</taxon>
        <taxon>Metazoa</taxon>
        <taxon>Ecdysozoa</taxon>
        <taxon>Arthropoda</taxon>
        <taxon>Crustacea</taxon>
        <taxon>Multicrustacea</taxon>
        <taxon>Malacostraca</taxon>
        <taxon>Eumalacostraca</taxon>
        <taxon>Peracarida</taxon>
        <taxon>Amphipoda</taxon>
        <taxon>Senticaudata</taxon>
        <taxon>Talitrida</taxon>
        <taxon>Talitroidea</taxon>
        <taxon>Hyalellidae</taxon>
        <taxon>Hyalella</taxon>
    </lineage>
</organism>
<evidence type="ECO:0000313" key="3">
    <source>
        <dbReference type="RefSeq" id="XP_018009793.1"/>
    </source>
</evidence>
<dbReference type="GeneID" id="108667297"/>